<evidence type="ECO:0000259" key="8">
    <source>
        <dbReference type="PROSITE" id="PS50195"/>
    </source>
</evidence>
<dbReference type="STRING" id="947166.A0A1D1UX08"/>
<dbReference type="FunFam" id="2.30.42.10:FF:000061">
    <property type="entry name" value="sorting nexin-27 isoform X2"/>
    <property type="match status" value="1"/>
</dbReference>
<dbReference type="CDD" id="cd23070">
    <property type="entry name" value="PDZ_SNX27-like"/>
    <property type="match status" value="1"/>
</dbReference>
<evidence type="ECO:0000313" key="10">
    <source>
        <dbReference type="EMBL" id="GAU94164.1"/>
    </source>
</evidence>
<keyword evidence="11" id="KW-1185">Reference proteome</keyword>
<dbReference type="FunFam" id="3.30.1520.10:FF:000003">
    <property type="entry name" value="sorting nexin-27 isoform X2"/>
    <property type="match status" value="1"/>
</dbReference>
<evidence type="ECO:0000313" key="11">
    <source>
        <dbReference type="Proteomes" id="UP000186922"/>
    </source>
</evidence>
<comment type="caution">
    <text evidence="10">The sequence shown here is derived from an EMBL/GenBank/DDBJ whole genome shotgun (WGS) entry which is preliminary data.</text>
</comment>
<accession>A0A1D1UX08</accession>
<dbReference type="SMART" id="SM00228">
    <property type="entry name" value="PDZ"/>
    <property type="match status" value="1"/>
</dbReference>
<evidence type="ECO:0000256" key="2">
    <source>
        <dbReference type="ARBA" id="ARBA00004412"/>
    </source>
</evidence>
<feature type="region of interest" description="Disordered" evidence="6">
    <location>
        <begin position="1"/>
        <end position="52"/>
    </location>
</feature>
<dbReference type="PROSITE" id="PS50195">
    <property type="entry name" value="PX"/>
    <property type="match status" value="1"/>
</dbReference>
<dbReference type="Gene3D" id="1.20.80.60">
    <property type="match status" value="1"/>
</dbReference>
<dbReference type="GO" id="GO:0032456">
    <property type="term" value="P:endocytic recycling"/>
    <property type="evidence" value="ECO:0007669"/>
    <property type="project" value="TreeGrafter"/>
</dbReference>
<dbReference type="GO" id="GO:0035091">
    <property type="term" value="F:phosphatidylinositol binding"/>
    <property type="evidence" value="ECO:0007669"/>
    <property type="project" value="InterPro"/>
</dbReference>
<keyword evidence="4" id="KW-0446">Lipid-binding</keyword>
<dbReference type="Gene3D" id="3.10.20.90">
    <property type="entry name" value="Phosphatidylinositol 3-kinase Catalytic Subunit, Chain A, domain 1"/>
    <property type="match status" value="1"/>
</dbReference>
<dbReference type="SUPFAM" id="SSF64268">
    <property type="entry name" value="PX domain"/>
    <property type="match status" value="1"/>
</dbReference>
<dbReference type="EMBL" id="BDGG01000002">
    <property type="protein sequence ID" value="GAU94164.1"/>
    <property type="molecule type" value="Genomic_DNA"/>
</dbReference>
<comment type="subcellular location">
    <subcellularLocation>
        <location evidence="2">Early endosome</location>
    </subcellularLocation>
    <subcellularLocation>
        <location evidence="1">Endomembrane system</location>
        <topology evidence="1">Peripheral membrane protein</topology>
    </subcellularLocation>
</comment>
<feature type="domain" description="PDZ" evidence="7">
    <location>
        <begin position="54"/>
        <end position="147"/>
    </location>
</feature>
<dbReference type="GO" id="GO:0007165">
    <property type="term" value="P:signal transduction"/>
    <property type="evidence" value="ECO:0007669"/>
    <property type="project" value="InterPro"/>
</dbReference>
<gene>
    <name evidence="10" type="primary">RvY_05989-1</name>
    <name evidence="10" type="synonym">RvY_05989.1</name>
    <name evidence="10" type="ORF">RvY_05989</name>
</gene>
<dbReference type="Pfam" id="PF00595">
    <property type="entry name" value="PDZ"/>
    <property type="match status" value="1"/>
</dbReference>
<dbReference type="PANTHER" id="PTHR12431">
    <property type="entry name" value="SORTING NEXIN 17 AND 27"/>
    <property type="match status" value="1"/>
</dbReference>
<dbReference type="InterPro" id="IPR001478">
    <property type="entry name" value="PDZ"/>
</dbReference>
<protein>
    <recommendedName>
        <fullName evidence="12">PDZ domain-containing protein</fullName>
    </recommendedName>
</protein>
<dbReference type="AlphaFoldDB" id="A0A1D1UX08"/>
<dbReference type="PROSITE" id="PS50200">
    <property type="entry name" value="RA"/>
    <property type="match status" value="1"/>
</dbReference>
<dbReference type="Gene3D" id="2.30.42.10">
    <property type="match status" value="1"/>
</dbReference>
<sequence length="549" mass="62638">MVIIDSGAHNKLSTKRSSNIHFSPSQPSPAFDNSSPEPESTVGSMSSRSQEPHTILIRKSETGFGFNVRGQVGEGGPMKSINGELYAPLQHVSAVLEDGAAERAGLHKGDRILEVNGISVEGVTHKQVVDLIRSGGHTLSLTVISVTQEDAERLEPQEESTNLTVDYTERRSLPISIPEYKTIQNPRTGEKFTVFCIHMAGRHLCSRRYKQFDELQNSLKREFQDFTFPKFPAKWPFSLSEQQTDSRRRKLEQWLERICSVRAIADSEIVQDFLNSADTLSNSDSLSDVEIKILLPDKLTITLNIDKQLHTPVVYKMCAERISFPKDLLPYFALFELVEYSFERKLRDDERPHDIYIHNYTTATNTCITFGRWLFSPRRELELTKRYDIIARYFFHQAVDEVNRGHIQAGNCLHELKALQDDSRRSEYLQMCRTLPGYAQCSFPPCPSDARKPRQLLVIPIVAFAQFKLSACTAEGVPEGQVIQFDWGDISGWSVRRADEEETSSFSFDYARPEKSVRTVKIFTLFPTFLKECFDRVKAEREDDEITLS</sequence>
<evidence type="ECO:0000256" key="6">
    <source>
        <dbReference type="SAM" id="MobiDB-lite"/>
    </source>
</evidence>
<evidence type="ECO:0000259" key="9">
    <source>
        <dbReference type="PROSITE" id="PS50200"/>
    </source>
</evidence>
<evidence type="ECO:0008006" key="12">
    <source>
        <dbReference type="Google" id="ProtNLM"/>
    </source>
</evidence>
<dbReference type="InterPro" id="IPR001683">
    <property type="entry name" value="PX_dom"/>
</dbReference>
<dbReference type="Gene3D" id="3.30.1520.10">
    <property type="entry name" value="Phox-like domain"/>
    <property type="match status" value="1"/>
</dbReference>
<proteinExistence type="predicted"/>
<keyword evidence="5" id="KW-0472">Membrane</keyword>
<dbReference type="Pfam" id="PF00787">
    <property type="entry name" value="PX"/>
    <property type="match status" value="1"/>
</dbReference>
<reference evidence="10 11" key="1">
    <citation type="journal article" date="2016" name="Nat. Commun.">
        <title>Extremotolerant tardigrade genome and improved radiotolerance of human cultured cells by tardigrade-unique protein.</title>
        <authorList>
            <person name="Hashimoto T."/>
            <person name="Horikawa D.D."/>
            <person name="Saito Y."/>
            <person name="Kuwahara H."/>
            <person name="Kozuka-Hata H."/>
            <person name="Shin-I T."/>
            <person name="Minakuchi Y."/>
            <person name="Ohishi K."/>
            <person name="Motoyama A."/>
            <person name="Aizu T."/>
            <person name="Enomoto A."/>
            <person name="Kondo K."/>
            <person name="Tanaka S."/>
            <person name="Hara Y."/>
            <person name="Koshikawa S."/>
            <person name="Sagara H."/>
            <person name="Miura T."/>
            <person name="Yokobori S."/>
            <person name="Miyagawa K."/>
            <person name="Suzuki Y."/>
            <person name="Kubo T."/>
            <person name="Oyama M."/>
            <person name="Kohara Y."/>
            <person name="Fujiyama A."/>
            <person name="Arakawa K."/>
            <person name="Katayama T."/>
            <person name="Toyoda A."/>
            <person name="Kunieda T."/>
        </authorList>
    </citation>
    <scope>NUCLEOTIDE SEQUENCE [LARGE SCALE GENOMIC DNA]</scope>
    <source>
        <strain evidence="10 11">YOKOZUNA-1</strain>
    </source>
</reference>
<feature type="compositionally biased region" description="Polar residues" evidence="6">
    <location>
        <begin position="15"/>
        <end position="25"/>
    </location>
</feature>
<evidence type="ECO:0000256" key="4">
    <source>
        <dbReference type="ARBA" id="ARBA00023121"/>
    </source>
</evidence>
<dbReference type="PROSITE" id="PS50106">
    <property type="entry name" value="PDZ"/>
    <property type="match status" value="1"/>
</dbReference>
<dbReference type="Pfam" id="PF00788">
    <property type="entry name" value="RA"/>
    <property type="match status" value="1"/>
</dbReference>
<organism evidence="10 11">
    <name type="scientific">Ramazzottius varieornatus</name>
    <name type="common">Water bear</name>
    <name type="synonym">Tardigrade</name>
    <dbReference type="NCBI Taxonomy" id="947166"/>
    <lineage>
        <taxon>Eukaryota</taxon>
        <taxon>Metazoa</taxon>
        <taxon>Ecdysozoa</taxon>
        <taxon>Tardigrada</taxon>
        <taxon>Eutardigrada</taxon>
        <taxon>Parachela</taxon>
        <taxon>Hypsibioidea</taxon>
        <taxon>Ramazzottiidae</taxon>
        <taxon>Ramazzottius</taxon>
    </lineage>
</organism>
<evidence type="ECO:0000256" key="1">
    <source>
        <dbReference type="ARBA" id="ARBA00004184"/>
    </source>
</evidence>
<dbReference type="SUPFAM" id="SSF50156">
    <property type="entry name" value="PDZ domain-like"/>
    <property type="match status" value="1"/>
</dbReference>
<feature type="domain" description="Ras-associating" evidence="9">
    <location>
        <begin position="287"/>
        <end position="388"/>
    </location>
</feature>
<dbReference type="PANTHER" id="PTHR12431:SF19">
    <property type="entry name" value="SORTING NEXIN-27"/>
    <property type="match status" value="1"/>
</dbReference>
<dbReference type="GO" id="GO:0006886">
    <property type="term" value="P:intracellular protein transport"/>
    <property type="evidence" value="ECO:0007669"/>
    <property type="project" value="TreeGrafter"/>
</dbReference>
<dbReference type="GO" id="GO:0005769">
    <property type="term" value="C:early endosome"/>
    <property type="evidence" value="ECO:0007669"/>
    <property type="project" value="UniProtKB-SubCell"/>
</dbReference>
<dbReference type="InterPro" id="IPR036034">
    <property type="entry name" value="PDZ_sf"/>
</dbReference>
<dbReference type="Proteomes" id="UP000186922">
    <property type="component" value="Unassembled WGS sequence"/>
</dbReference>
<dbReference type="InterPro" id="IPR036871">
    <property type="entry name" value="PX_dom_sf"/>
</dbReference>
<dbReference type="SMART" id="SM00312">
    <property type="entry name" value="PX"/>
    <property type="match status" value="1"/>
</dbReference>
<dbReference type="InterPro" id="IPR000159">
    <property type="entry name" value="RA_dom"/>
</dbReference>
<feature type="compositionally biased region" description="Polar residues" evidence="6">
    <location>
        <begin position="31"/>
        <end position="49"/>
    </location>
</feature>
<evidence type="ECO:0000259" key="7">
    <source>
        <dbReference type="PROSITE" id="PS50106"/>
    </source>
</evidence>
<evidence type="ECO:0000256" key="3">
    <source>
        <dbReference type="ARBA" id="ARBA00022753"/>
    </source>
</evidence>
<feature type="domain" description="PX" evidence="8">
    <location>
        <begin position="141"/>
        <end position="281"/>
    </location>
</feature>
<keyword evidence="3" id="KW-0967">Endosome</keyword>
<dbReference type="OrthoDB" id="10036828at2759"/>
<name>A0A1D1UX08_RAMVA</name>
<evidence type="ECO:0000256" key="5">
    <source>
        <dbReference type="ARBA" id="ARBA00023136"/>
    </source>
</evidence>